<dbReference type="EMBL" id="CP113089">
    <property type="protein sequence ID" value="WAB82515.1"/>
    <property type="molecule type" value="Genomic_DNA"/>
</dbReference>
<evidence type="ECO:0000313" key="2">
    <source>
        <dbReference type="EMBL" id="WAB82515.1"/>
    </source>
</evidence>
<proteinExistence type="predicted"/>
<keyword evidence="3" id="KW-1185">Reference proteome</keyword>
<dbReference type="SUPFAM" id="SSF82784">
    <property type="entry name" value="OsmC-like"/>
    <property type="match status" value="1"/>
</dbReference>
<dbReference type="KEGG" id="mdb:OVN18_05805"/>
<dbReference type="InterPro" id="IPR029058">
    <property type="entry name" value="AB_hydrolase_fold"/>
</dbReference>
<dbReference type="InterPro" id="IPR022742">
    <property type="entry name" value="Hydrolase_4"/>
</dbReference>
<name>A0A9E8MMQ8_9MICO</name>
<dbReference type="PANTHER" id="PTHR39624:SF2">
    <property type="entry name" value="OSMC-LIKE PROTEIN"/>
    <property type="match status" value="1"/>
</dbReference>
<dbReference type="FunFam" id="3.40.50.1820:FF:000487">
    <property type="entry name" value="Dienelactone hydrolase"/>
    <property type="match status" value="1"/>
</dbReference>
<dbReference type="SUPFAM" id="SSF53474">
    <property type="entry name" value="alpha/beta-Hydrolases"/>
    <property type="match status" value="1"/>
</dbReference>
<protein>
    <submittedName>
        <fullName evidence="2">Alpha/beta fold hydrolase</fullName>
    </submittedName>
</protein>
<dbReference type="AlphaFoldDB" id="A0A9E8MMQ8"/>
<dbReference type="GO" id="GO:0016787">
    <property type="term" value="F:hydrolase activity"/>
    <property type="evidence" value="ECO:0007669"/>
    <property type="project" value="UniProtKB-KW"/>
</dbReference>
<dbReference type="InterPro" id="IPR003718">
    <property type="entry name" value="OsmC/Ohr_fam"/>
</dbReference>
<evidence type="ECO:0000259" key="1">
    <source>
        <dbReference type="Pfam" id="PF12146"/>
    </source>
</evidence>
<reference evidence="2" key="1">
    <citation type="submission" date="2022-11" db="EMBL/GenBank/DDBJ databases">
        <title>Description of Microcella daejonensis nov. sp, isolated from riverside soil.</title>
        <authorList>
            <person name="Molina K.M."/>
            <person name="Kim S.B."/>
        </authorList>
    </citation>
    <scope>NUCLEOTIDE SEQUENCE</scope>
    <source>
        <strain evidence="2">MMS21-STM12</strain>
    </source>
</reference>
<gene>
    <name evidence="2" type="ORF">OVN18_05805</name>
</gene>
<dbReference type="Gene3D" id="3.30.300.20">
    <property type="match status" value="1"/>
</dbReference>
<dbReference type="Gene3D" id="3.40.50.1820">
    <property type="entry name" value="alpha/beta hydrolase"/>
    <property type="match status" value="1"/>
</dbReference>
<sequence>MTATTERVEFTGSQGDRLAARLELPIGTPRAYALFAHCFTCGKDAVAASRIARALTTEGIAVLRFDFTGLGQSGGDFANSTFSSNIDDLLSAADFLRDEYRAPSILIGHSLGGAAVLAAASRIAEVSAVVTIGAPADPQHVVHLLGDDVTAIERDGEAEVDLGGRPFRIRRQFLHDLEMQPQLDRIAALDAALLVMHSPSDATVGIDNARVIFEAARHPKSFVALDAADHLLTDRADAEYAAGIIGAWVGRYAGLPVPDEATRDAAPALPDGHVRVAEVAPDSFAQMVTAGRHVLAADEPHPIGTDSGPNPYELLLAGLGSCTSMTIRMYANRKGWPLEHVSVDLGHSRTHANDCERCDESTQALEHIDRTITLVGELTDEQRAAILAIADKCPVHRTLHAGVVVSTRLG</sequence>
<dbReference type="InterPro" id="IPR015946">
    <property type="entry name" value="KH_dom-like_a/b"/>
</dbReference>
<dbReference type="RefSeq" id="WP_267782606.1">
    <property type="nucleotide sequence ID" value="NZ_CP113089.1"/>
</dbReference>
<keyword evidence="2" id="KW-0378">Hydrolase</keyword>
<dbReference type="InterPro" id="IPR036102">
    <property type="entry name" value="OsmC/Ohrsf"/>
</dbReference>
<dbReference type="Proteomes" id="UP001164706">
    <property type="component" value="Chromosome"/>
</dbReference>
<evidence type="ECO:0000313" key="3">
    <source>
        <dbReference type="Proteomes" id="UP001164706"/>
    </source>
</evidence>
<accession>A0A9E8MMQ8</accession>
<organism evidence="2 3">
    <name type="scientific">Microcella daejeonensis</name>
    <dbReference type="NCBI Taxonomy" id="2994971"/>
    <lineage>
        <taxon>Bacteria</taxon>
        <taxon>Bacillati</taxon>
        <taxon>Actinomycetota</taxon>
        <taxon>Actinomycetes</taxon>
        <taxon>Micrococcales</taxon>
        <taxon>Microbacteriaceae</taxon>
        <taxon>Microcella</taxon>
    </lineage>
</organism>
<feature type="domain" description="Serine aminopeptidase S33" evidence="1">
    <location>
        <begin position="43"/>
        <end position="139"/>
    </location>
</feature>
<dbReference type="Pfam" id="PF12146">
    <property type="entry name" value="Hydrolase_4"/>
    <property type="match status" value="1"/>
</dbReference>
<dbReference type="PANTHER" id="PTHR39624">
    <property type="entry name" value="PROTEIN INVOLVED IN RIMO-MEDIATED BETA-METHYLTHIOLATION OF RIBOSOMAL PROTEIN S12 YCAO"/>
    <property type="match status" value="1"/>
</dbReference>
<dbReference type="Pfam" id="PF02566">
    <property type="entry name" value="OsmC"/>
    <property type="match status" value="1"/>
</dbReference>